<evidence type="ECO:0000313" key="2">
    <source>
        <dbReference type="EMBL" id="PPR05731.1"/>
    </source>
</evidence>
<accession>A0A409YRT8</accession>
<feature type="region of interest" description="Disordered" evidence="1">
    <location>
        <begin position="762"/>
        <end position="797"/>
    </location>
</feature>
<reference evidence="2 3" key="1">
    <citation type="journal article" date="2018" name="Evol. Lett.">
        <title>Horizontal gene cluster transfer increased hallucinogenic mushroom diversity.</title>
        <authorList>
            <person name="Reynolds H.T."/>
            <person name="Vijayakumar V."/>
            <person name="Gluck-Thaler E."/>
            <person name="Korotkin H.B."/>
            <person name="Matheny P.B."/>
            <person name="Slot J.C."/>
        </authorList>
    </citation>
    <scope>NUCLEOTIDE SEQUENCE [LARGE SCALE GENOMIC DNA]</scope>
    <source>
        <strain evidence="2 3">2629</strain>
    </source>
</reference>
<dbReference type="Proteomes" id="UP000284842">
    <property type="component" value="Unassembled WGS sequence"/>
</dbReference>
<name>A0A409YRT8_9AGAR</name>
<feature type="region of interest" description="Disordered" evidence="1">
    <location>
        <begin position="1"/>
        <end position="45"/>
    </location>
</feature>
<dbReference type="InParanoid" id="A0A409YRT8"/>
<feature type="compositionally biased region" description="Basic and acidic residues" evidence="1">
    <location>
        <begin position="764"/>
        <end position="784"/>
    </location>
</feature>
<gene>
    <name evidence="2" type="ORF">CVT24_006676</name>
</gene>
<evidence type="ECO:0000256" key="1">
    <source>
        <dbReference type="SAM" id="MobiDB-lite"/>
    </source>
</evidence>
<comment type="caution">
    <text evidence="2">The sequence shown here is derived from an EMBL/GenBank/DDBJ whole genome shotgun (WGS) entry which is preliminary data.</text>
</comment>
<dbReference type="OrthoDB" id="3001771at2759"/>
<protein>
    <submittedName>
        <fullName evidence="2">Uncharacterized protein</fullName>
    </submittedName>
</protein>
<proteinExistence type="predicted"/>
<organism evidence="2 3">
    <name type="scientific">Panaeolus cyanescens</name>
    <dbReference type="NCBI Taxonomy" id="181874"/>
    <lineage>
        <taxon>Eukaryota</taxon>
        <taxon>Fungi</taxon>
        <taxon>Dikarya</taxon>
        <taxon>Basidiomycota</taxon>
        <taxon>Agaricomycotina</taxon>
        <taxon>Agaricomycetes</taxon>
        <taxon>Agaricomycetidae</taxon>
        <taxon>Agaricales</taxon>
        <taxon>Agaricineae</taxon>
        <taxon>Galeropsidaceae</taxon>
        <taxon>Panaeolus</taxon>
    </lineage>
</organism>
<evidence type="ECO:0000313" key="3">
    <source>
        <dbReference type="Proteomes" id="UP000284842"/>
    </source>
</evidence>
<dbReference type="AlphaFoldDB" id="A0A409YRT8"/>
<dbReference type="EMBL" id="NHTK01000765">
    <property type="protein sequence ID" value="PPR05731.1"/>
    <property type="molecule type" value="Genomic_DNA"/>
</dbReference>
<sequence length="797" mass="89611">MPQDTTMEDVQAQTVTSRTNSTDIHPLTNPISTNDNAPNNDGHVNSTLVGPTDQVDNSEPAISLIFHHHAYATSTTSTTGHHIPSPNTRVTIHSLPPEIIMLIFNLLAQSPARLPLPAWHFTHHLQPRDISSLPSTSIAPNGLTLPHIPNAPTPSYPATPIPTHVQLQCDCRYLFLAPFIYHRLFPYNVGAVCRRWLSILGYFPAFWGKIVVSRVAGTWTDPAHFEWCLQRSRGRVGIEVYIGSQLMRSSSAERDGNPGPGLTMTEEREMIARYTEVLKPHLWRCSVIDYYVAYSTSLPSIVDDLRGISSNLVSLRLGCFKECSPITATATSSVPTPSPDPRHGQDTVPPFPTSYPNLRDLSLNGSNFIQTTLHHPQLLRSVQSELTIHHYNHNLYPDDQPFSAHNVLEGIFPRTPSQAPAGLILNFDSTEFAPIPQKRYIIKSTPIRTPDSETESPVPFYHIHPPLAPMISTINGGPVDWSNIVFKCKNMSDQLLNDLIAIGIGSLIQCPQTVELDNCSISELDSIAALEIAKAKPQPLETTRSTSLVAGSWQICHIPEASFSKLPFPVAHMTIRNITDADSIINVIERLMGAHLAIHNCPAFTGTVLDKLCQRTDDTFEHYQALYADTHPEGRDHGGYHGMTLPVGIEDLTITDCANFTPRELWYFLEKRFWAVEDVFSNNQGAEHALVPCNFGDVWIEHPRCNLPDSVDWEVWNDRYHRVCRRFMWKYTPRVLTDFENEWEWDEEYALEALTDWGEDMDEVDSRSWDEESGNNDDRDKSESEDIQVAEDSDQPR</sequence>
<keyword evidence="3" id="KW-1185">Reference proteome</keyword>
<feature type="compositionally biased region" description="Polar residues" evidence="1">
    <location>
        <begin position="11"/>
        <end position="45"/>
    </location>
</feature>
<dbReference type="STRING" id="181874.A0A409YRT8"/>
<feature type="compositionally biased region" description="Acidic residues" evidence="1">
    <location>
        <begin position="785"/>
        <end position="797"/>
    </location>
</feature>